<sequence>MVNLPKKLLLINTPKSSAAKPCKVEVGISCNTITKYSEEPVEEAKKLNSFIPIITIHDNYAANRQKTRLSISSKRSCITPKEKFIYLNIGENSLSKLKFKSEGRGIKRLFSRRVSDTNLTKNNKKIYNSFEVLNIETSLSKISMPKRHKAPKNFYLNHICSTKKLIKNPQADQLNDFLLTTVRIKKIALKHGHISRTKSH</sequence>
<gene>
    <name evidence="1" type="ORF">BSTOLATCC_MIC9711</name>
</gene>
<proteinExistence type="predicted"/>
<reference evidence="1" key="1">
    <citation type="submission" date="2021-09" db="EMBL/GenBank/DDBJ databases">
        <authorList>
            <consortium name="AG Swart"/>
            <person name="Singh M."/>
            <person name="Singh A."/>
            <person name="Seah K."/>
            <person name="Emmerich C."/>
        </authorList>
    </citation>
    <scope>NUCLEOTIDE SEQUENCE</scope>
    <source>
        <strain evidence="1">ATCC30299</strain>
    </source>
</reference>
<evidence type="ECO:0008006" key="3">
    <source>
        <dbReference type="Google" id="ProtNLM"/>
    </source>
</evidence>
<evidence type="ECO:0000313" key="1">
    <source>
        <dbReference type="EMBL" id="CAG9313910.1"/>
    </source>
</evidence>
<organism evidence="1 2">
    <name type="scientific">Blepharisma stoltei</name>
    <dbReference type="NCBI Taxonomy" id="1481888"/>
    <lineage>
        <taxon>Eukaryota</taxon>
        <taxon>Sar</taxon>
        <taxon>Alveolata</taxon>
        <taxon>Ciliophora</taxon>
        <taxon>Postciliodesmatophora</taxon>
        <taxon>Heterotrichea</taxon>
        <taxon>Heterotrichida</taxon>
        <taxon>Blepharismidae</taxon>
        <taxon>Blepharisma</taxon>
    </lineage>
</organism>
<dbReference type="AlphaFoldDB" id="A0AAU9IG48"/>
<dbReference type="Proteomes" id="UP001162131">
    <property type="component" value="Unassembled WGS sequence"/>
</dbReference>
<dbReference type="EMBL" id="CAJZBQ010000011">
    <property type="protein sequence ID" value="CAG9313910.1"/>
    <property type="molecule type" value="Genomic_DNA"/>
</dbReference>
<protein>
    <recommendedName>
        <fullName evidence="3">Ribosomal protein S10</fullName>
    </recommendedName>
</protein>
<comment type="caution">
    <text evidence="1">The sequence shown here is derived from an EMBL/GenBank/DDBJ whole genome shotgun (WGS) entry which is preliminary data.</text>
</comment>
<keyword evidence="2" id="KW-1185">Reference proteome</keyword>
<name>A0AAU9IG48_9CILI</name>
<evidence type="ECO:0000313" key="2">
    <source>
        <dbReference type="Proteomes" id="UP001162131"/>
    </source>
</evidence>
<accession>A0AAU9IG48</accession>